<dbReference type="AlphaFoldDB" id="C9MMM4"/>
<accession>C9MMM4</accession>
<dbReference type="HOGENOM" id="CLU_3102350_0_0_10"/>
<comment type="caution">
    <text evidence="1">The sequence shown here is derived from an EMBL/GenBank/DDBJ whole genome shotgun (WGS) entry which is preliminary data.</text>
</comment>
<keyword evidence="2" id="KW-1185">Reference proteome</keyword>
<reference evidence="1 2" key="1">
    <citation type="submission" date="2009-09" db="EMBL/GenBank/DDBJ databases">
        <authorList>
            <person name="Weinstock G."/>
            <person name="Sodergren E."/>
            <person name="Clifton S."/>
            <person name="Fulton L."/>
            <person name="Fulton B."/>
            <person name="Courtney L."/>
            <person name="Fronick C."/>
            <person name="Harrison M."/>
            <person name="Strong C."/>
            <person name="Farmer C."/>
            <person name="Delahaunty K."/>
            <person name="Markovic C."/>
            <person name="Hall O."/>
            <person name="Minx P."/>
            <person name="Tomlinson C."/>
            <person name="Mitreva M."/>
            <person name="Nelson J."/>
            <person name="Hou S."/>
            <person name="Wollam A."/>
            <person name="Pepin K.H."/>
            <person name="Johnson M."/>
            <person name="Bhonagiri V."/>
            <person name="Nash W.E."/>
            <person name="Warren W."/>
            <person name="Chinwalla A."/>
            <person name="Mardis E.R."/>
            <person name="Wilson R.K."/>
        </authorList>
    </citation>
    <scope>NUCLEOTIDE SEQUENCE [LARGE SCALE GENOMIC DNA]</scope>
    <source>
        <strain evidence="1 2">F0319</strain>
    </source>
</reference>
<gene>
    <name evidence="1" type="ORF">HMPREF0973_00856</name>
</gene>
<organism evidence="1 2">
    <name type="scientific">Prevotella veroralis F0319</name>
    <dbReference type="NCBI Taxonomy" id="649761"/>
    <lineage>
        <taxon>Bacteria</taxon>
        <taxon>Pseudomonadati</taxon>
        <taxon>Bacteroidota</taxon>
        <taxon>Bacteroidia</taxon>
        <taxon>Bacteroidales</taxon>
        <taxon>Prevotellaceae</taxon>
        <taxon>Prevotella</taxon>
    </lineage>
</organism>
<protein>
    <submittedName>
        <fullName evidence="1">Uncharacterized protein</fullName>
    </submittedName>
</protein>
<evidence type="ECO:0000313" key="1">
    <source>
        <dbReference type="EMBL" id="EEX19235.1"/>
    </source>
</evidence>
<dbReference type="Proteomes" id="UP000003327">
    <property type="component" value="Unassembled WGS sequence"/>
</dbReference>
<name>C9MMM4_9BACT</name>
<sequence>MLCNLTHSKLTRIKLLCIRLDIYECLSSYFASQCYPCFETILGTLSELTED</sequence>
<dbReference type="EMBL" id="ACVA01000018">
    <property type="protein sequence ID" value="EEX19235.1"/>
    <property type="molecule type" value="Genomic_DNA"/>
</dbReference>
<proteinExistence type="predicted"/>
<evidence type="ECO:0000313" key="2">
    <source>
        <dbReference type="Proteomes" id="UP000003327"/>
    </source>
</evidence>